<dbReference type="InterPro" id="IPR006084">
    <property type="entry name" value="XPG/Rad2"/>
</dbReference>
<evidence type="ECO:0000256" key="2">
    <source>
        <dbReference type="ARBA" id="ARBA00022722"/>
    </source>
</evidence>
<evidence type="ECO:0000256" key="4">
    <source>
        <dbReference type="ARBA" id="ARBA00022759"/>
    </source>
</evidence>
<keyword evidence="3" id="KW-0479">Metal-binding</keyword>
<dbReference type="InterPro" id="IPR006086">
    <property type="entry name" value="XPG-I_dom"/>
</dbReference>
<dbReference type="GO" id="GO:0046872">
    <property type="term" value="F:metal ion binding"/>
    <property type="evidence" value="ECO:0007669"/>
    <property type="project" value="UniProtKB-KW"/>
</dbReference>
<feature type="domain" description="XPG-I" evidence="8">
    <location>
        <begin position="150"/>
        <end position="219"/>
    </location>
</feature>
<dbReference type="InterPro" id="IPR036279">
    <property type="entry name" value="5-3_exonuclease_C_sf"/>
</dbReference>
<sequence length="339" mass="40589">MGIKNLNKLLKSKCNQGIRNISIEKLRKKYIGIDTSIYLYKYTYMGNMLECFLKQINHLLSYEITPIYFFDGKPSEEKKKLIEKRNSQYKKSLDKIEEMKKELEQLEKIEEPSDDIILQIHLKEEQIRKKNKSTIRINKNELGELKKILKNLGIYYYECNGEADIYMKSFSQKKLLDYVITEDLDFLTHGCENILYNYNYNSEKLKLYNLNQILNDLGMNYKSFVDFCIMLGCDYSCKIPGFGPKTGYKLIKEYKSYFELKDKKEIKIPENFQYQESLKMFIEGPEILINKKMLKLQKDNINKQELEEMNLNIRIIEKIIHKIENIKYEFNILDFLHKE</sequence>
<proteinExistence type="predicted"/>
<dbReference type="EMBL" id="UINC01009986">
    <property type="protein sequence ID" value="SVA44598.1"/>
    <property type="molecule type" value="Genomic_DNA"/>
</dbReference>
<dbReference type="PANTHER" id="PTHR11081:SF9">
    <property type="entry name" value="FLAP ENDONUCLEASE 1"/>
    <property type="match status" value="1"/>
</dbReference>
<keyword evidence="4" id="KW-0255">Endonuclease</keyword>
<dbReference type="SMART" id="SM00279">
    <property type="entry name" value="HhH2"/>
    <property type="match status" value="1"/>
</dbReference>
<gene>
    <name evidence="10" type="ORF">METZ01_LOCUS97452</name>
</gene>
<evidence type="ECO:0000256" key="7">
    <source>
        <dbReference type="SAM" id="Coils"/>
    </source>
</evidence>
<keyword evidence="2" id="KW-0540">Nuclease</keyword>
<organism evidence="10">
    <name type="scientific">marine metagenome</name>
    <dbReference type="NCBI Taxonomy" id="408172"/>
    <lineage>
        <taxon>unclassified sequences</taxon>
        <taxon>metagenomes</taxon>
        <taxon>ecological metagenomes</taxon>
    </lineage>
</organism>
<dbReference type="GO" id="GO:0003677">
    <property type="term" value="F:DNA binding"/>
    <property type="evidence" value="ECO:0007669"/>
    <property type="project" value="InterPro"/>
</dbReference>
<dbReference type="Gene3D" id="1.10.150.20">
    <property type="entry name" value="5' to 3' exonuclease, C-terminal subdomain"/>
    <property type="match status" value="1"/>
</dbReference>
<evidence type="ECO:0008006" key="11">
    <source>
        <dbReference type="Google" id="ProtNLM"/>
    </source>
</evidence>
<dbReference type="SMART" id="SM00484">
    <property type="entry name" value="XPGI"/>
    <property type="match status" value="1"/>
</dbReference>
<protein>
    <recommendedName>
        <fullName evidence="11">XPG-I domain-containing protein</fullName>
    </recommendedName>
</protein>
<keyword evidence="6" id="KW-0460">Magnesium</keyword>
<evidence type="ECO:0000259" key="9">
    <source>
        <dbReference type="SMART" id="SM00485"/>
    </source>
</evidence>
<dbReference type="SUPFAM" id="SSF47807">
    <property type="entry name" value="5' to 3' exonuclease, C-terminal subdomain"/>
    <property type="match status" value="1"/>
</dbReference>
<name>A0A381VXV8_9ZZZZ</name>
<dbReference type="PRINTS" id="PR00853">
    <property type="entry name" value="XPGRADSUPER"/>
</dbReference>
<comment type="cofactor">
    <cofactor evidence="1">
        <name>Mg(2+)</name>
        <dbReference type="ChEBI" id="CHEBI:18420"/>
    </cofactor>
</comment>
<evidence type="ECO:0000259" key="8">
    <source>
        <dbReference type="SMART" id="SM00484"/>
    </source>
</evidence>
<evidence type="ECO:0000313" key="10">
    <source>
        <dbReference type="EMBL" id="SVA44598.1"/>
    </source>
</evidence>
<dbReference type="Gene3D" id="3.40.50.1010">
    <property type="entry name" value="5'-nuclease"/>
    <property type="match status" value="1"/>
</dbReference>
<reference evidence="10" key="1">
    <citation type="submission" date="2018-05" db="EMBL/GenBank/DDBJ databases">
        <authorList>
            <person name="Lanie J.A."/>
            <person name="Ng W.-L."/>
            <person name="Kazmierczak K.M."/>
            <person name="Andrzejewski T.M."/>
            <person name="Davidsen T.M."/>
            <person name="Wayne K.J."/>
            <person name="Tettelin H."/>
            <person name="Glass J.I."/>
            <person name="Rusch D."/>
            <person name="Podicherti R."/>
            <person name="Tsui H.-C.T."/>
            <person name="Winkler M.E."/>
        </authorList>
    </citation>
    <scope>NUCLEOTIDE SEQUENCE</scope>
</reference>
<evidence type="ECO:0000256" key="5">
    <source>
        <dbReference type="ARBA" id="ARBA00022801"/>
    </source>
</evidence>
<dbReference type="Pfam" id="PF00752">
    <property type="entry name" value="XPG_N"/>
    <property type="match status" value="1"/>
</dbReference>
<dbReference type="InterPro" id="IPR006085">
    <property type="entry name" value="XPG_DNA_repair_N"/>
</dbReference>
<evidence type="ECO:0000256" key="3">
    <source>
        <dbReference type="ARBA" id="ARBA00022723"/>
    </source>
</evidence>
<dbReference type="InterPro" id="IPR029060">
    <property type="entry name" value="PIN-like_dom_sf"/>
</dbReference>
<accession>A0A381VXV8</accession>
<dbReference type="Pfam" id="PF00867">
    <property type="entry name" value="XPG_I"/>
    <property type="match status" value="1"/>
</dbReference>
<dbReference type="GO" id="GO:0017108">
    <property type="term" value="F:5'-flap endonuclease activity"/>
    <property type="evidence" value="ECO:0007669"/>
    <property type="project" value="TreeGrafter"/>
</dbReference>
<keyword evidence="7" id="KW-0175">Coiled coil</keyword>
<feature type="coiled-coil region" evidence="7">
    <location>
        <begin position="79"/>
        <end position="109"/>
    </location>
</feature>
<dbReference type="InterPro" id="IPR008918">
    <property type="entry name" value="HhH2"/>
</dbReference>
<dbReference type="SUPFAM" id="SSF88723">
    <property type="entry name" value="PIN domain-like"/>
    <property type="match status" value="1"/>
</dbReference>
<dbReference type="AlphaFoldDB" id="A0A381VXV8"/>
<dbReference type="SMART" id="SM00485">
    <property type="entry name" value="XPGN"/>
    <property type="match status" value="1"/>
</dbReference>
<keyword evidence="5" id="KW-0378">Hydrolase</keyword>
<evidence type="ECO:0000256" key="1">
    <source>
        <dbReference type="ARBA" id="ARBA00001946"/>
    </source>
</evidence>
<evidence type="ECO:0000256" key="6">
    <source>
        <dbReference type="ARBA" id="ARBA00022842"/>
    </source>
</evidence>
<dbReference type="PANTHER" id="PTHR11081">
    <property type="entry name" value="FLAP ENDONUCLEASE FAMILY MEMBER"/>
    <property type="match status" value="1"/>
</dbReference>
<feature type="domain" description="XPG N-terminal" evidence="9">
    <location>
        <begin position="1"/>
        <end position="92"/>
    </location>
</feature>